<feature type="compositionally biased region" description="Acidic residues" evidence="1">
    <location>
        <begin position="394"/>
        <end position="421"/>
    </location>
</feature>
<feature type="compositionally biased region" description="Acidic residues" evidence="1">
    <location>
        <begin position="350"/>
        <end position="378"/>
    </location>
</feature>
<feature type="compositionally biased region" description="Acidic residues" evidence="1">
    <location>
        <begin position="303"/>
        <end position="315"/>
    </location>
</feature>
<protein>
    <recommendedName>
        <fullName evidence="4">Alpha-agarase</fullName>
    </recommendedName>
</protein>
<organism evidence="2 3">
    <name type="scientific">Vibrio celticus</name>
    <dbReference type="NCBI Taxonomy" id="446372"/>
    <lineage>
        <taxon>Bacteria</taxon>
        <taxon>Pseudomonadati</taxon>
        <taxon>Pseudomonadota</taxon>
        <taxon>Gammaproteobacteria</taxon>
        <taxon>Vibrionales</taxon>
        <taxon>Vibrionaceae</taxon>
        <taxon>Vibrio</taxon>
    </lineage>
</organism>
<feature type="compositionally biased region" description="Basic and acidic residues" evidence="1">
    <location>
        <begin position="323"/>
        <end position="335"/>
    </location>
</feature>
<evidence type="ECO:0000313" key="2">
    <source>
        <dbReference type="EMBL" id="SBT14714.1"/>
    </source>
</evidence>
<dbReference type="PROSITE" id="PS51257">
    <property type="entry name" value="PROKAR_LIPOPROTEIN"/>
    <property type="match status" value="1"/>
</dbReference>
<dbReference type="EMBL" id="FLQZ01000082">
    <property type="protein sequence ID" value="SBT14714.1"/>
    <property type="molecule type" value="Genomic_DNA"/>
</dbReference>
<feature type="compositionally biased region" description="Acidic residues" evidence="1">
    <location>
        <begin position="268"/>
        <end position="296"/>
    </location>
</feature>
<dbReference type="SUPFAM" id="SSF103647">
    <property type="entry name" value="TSP type-3 repeat"/>
    <property type="match status" value="1"/>
</dbReference>
<reference evidence="3" key="1">
    <citation type="submission" date="2016-06" db="EMBL/GenBank/DDBJ databases">
        <authorList>
            <person name="Rodrigo-Torres L."/>
            <person name="Arahal D.R."/>
        </authorList>
    </citation>
    <scope>NUCLEOTIDE SEQUENCE [LARGE SCALE GENOMIC DNA]</scope>
    <source>
        <strain evidence="3">CECT 7224</strain>
    </source>
</reference>
<evidence type="ECO:0000256" key="1">
    <source>
        <dbReference type="SAM" id="MobiDB-lite"/>
    </source>
</evidence>
<feature type="compositionally biased region" description="Low complexity" evidence="1">
    <location>
        <begin position="27"/>
        <end position="46"/>
    </location>
</feature>
<dbReference type="Gene3D" id="4.10.1080.10">
    <property type="entry name" value="TSP type-3 repeat"/>
    <property type="match status" value="2"/>
</dbReference>
<accession>A0A1C3JHX3</accession>
<dbReference type="InterPro" id="IPR028974">
    <property type="entry name" value="TSP_type-3_rpt"/>
</dbReference>
<dbReference type="RefSeq" id="WP_240508222.1">
    <property type="nucleotide sequence ID" value="NZ_AP025463.1"/>
</dbReference>
<proteinExistence type="predicted"/>
<gene>
    <name evidence="2" type="ORF">VCE7224_03479</name>
</gene>
<dbReference type="GO" id="GO:0005509">
    <property type="term" value="F:calcium ion binding"/>
    <property type="evidence" value="ECO:0007669"/>
    <property type="project" value="InterPro"/>
</dbReference>
<feature type="region of interest" description="Disordered" evidence="1">
    <location>
        <begin position="26"/>
        <end position="46"/>
    </location>
</feature>
<feature type="region of interest" description="Disordered" evidence="1">
    <location>
        <begin position="1028"/>
        <end position="1053"/>
    </location>
</feature>
<name>A0A1C3JHX3_9VIBR</name>
<feature type="region of interest" description="Disordered" evidence="1">
    <location>
        <begin position="250"/>
        <end position="421"/>
    </location>
</feature>
<dbReference type="Proteomes" id="UP000092819">
    <property type="component" value="Unassembled WGS sequence"/>
</dbReference>
<evidence type="ECO:0008006" key="4">
    <source>
        <dbReference type="Google" id="ProtNLM"/>
    </source>
</evidence>
<keyword evidence="3" id="KW-1185">Reference proteome</keyword>
<sequence>MRLNAITLALGLVSIVGLSGCDDDDTTVSTTTPSETPSTPSSPAETTKYSVTAIDGYLRHARIWLDLNGNYVLDDGEPNAISGDGGVADLDVTDVDNPEQYPVVVQAISGQTIDEDEPDVTVSDDYIMSAPPGEKDVTPLSTLVHVLIEQNTTDSDDAAAVEAAKQAAIQQVADQLGLDEDEILGDFVESGVEAAAYAAENLVDSNVLPSSPQELQEVAESEDKGTKFISVTASVNNEIKKKIEEVAGDSDKTFDNVGGATEGVDFSNDTDDDGVPNDLDDFPNDPDESLDSDGDEIGNNADLNDDTVDGEDDIYPDVNDAFPTDRSRAGDHDSDGVDSIDDVFPQDPTEWADNDSDGYGDNQDVFDNDPTEWADTDGDGVGNNADEFPTDATEWADTDDDGLGDNEDDPYPNDTDNDSYNNDVDEFPTDATEWVDVDGDGVGNNADVHPEDGNKSIADVVANVSATDVAVLNITDRDIITLDIEVEEMVETLNSGEIVTTITTQYITADDVVYGTTQSVDHLLNDDFTRIQTFAYDYNLDGTARYEGMSLEIGTRTETSETYWRYIDEGDASLEGGFGGNGRVYEQGVALTSRVHPNDLSQIDTIHSVSVEFEDVAEGVQAVETLTEYTVNGFDIDDVQTHQAQWAQTLTTVTQDYVQSFVESKQDWGADGYINVELRFNNIPDGSYVYEYSTPIWANPQDGEFHEYADFNFNDGKWDDLTAYWNYYRKEVLINGDVLESGERTVLDEETNTQLIVDSDPKNTLFNEWNAVSRSVSDVEENKHIEWQHYPLTDYSFTTDTDNVGQAYRVYQKQSNGLWVATSFDEWGTQAVVDLPQQVEDARVAGTELELIDDQIIPGLSRYATLLPTSSFQYDDNGAIQWHVVTQDYLFTDTGIPTLVTLDLGDSGVVPGSFTGVNDVDMVLMVPVVDNPWSWYDAYYRRGIDTWGMDLTEEAFSWNNSLGMFFLDETAAQDYLTQVLNQDSDDDGFKDYEDAFPNDPNEWDDSDGDYVGDNSDAFPYDSLEWADSDSDGLGDNHENATEGLDPNNADSDEDGVYDGEDLYPTDPNKWTITAQEFAEQEGTLYGFFSDRSELSFVDILFKETLSYGGDALALTELIQYRGDQSFISLPLEAEGDVQLTENGWQVPAGYTIDFSGEHVIAYPEDNSSFYYSVESEVVNLSDMALYEVYFEWFDFMEEARFAEGSQAVMFTFSPAVNQYFLWEGGSPYVRFSDVGYDTDGSSITSLDDIIVSQSVGESVSTDLTTSVGLYLDFDIELVSDGTAHYYFFDWDAGTASRVATADYLRYTLHGEDIVEFTVPVEAMPYMGEGDTPTMIFSMYNGELTVGEIEAPSAEPSDDTMYAFNGIAAQSIDDGLVLSDYLFTCYLGDSDDQSSPIMADYELAIADCGGRTHITNEMVEGLNFQRVKGNGNTRDYLFNADGTVHVLKGEGGNYTDDWVIEDGLVKISYSDESESFTTYWALLDSLDDTWSIKFYENEVVDGQSSSYIWMDTIVQQDRPIVLEECYIGDAEPVEGQPIPSMSDYETAIALCGGRSDITTEMIEDLNFQRVKGDGNTRDYLFNADGTVHVLKSEGGDYIDDWAIEDGFIKVSYSDESESFTTYWALLESMEQTWSIKFFEEETLGGVTESWIWADTVVQQDRNALQFDPTNLVLMEYDGNTLFFHDNGSMSYIGNDGTETYGNSWMKTSANTMMITYEDTSTEQWVLLSQTDDELTISRDGSEEVFTNVTYEGTVTVCEDGDSPWDDFTDQPSDFGTRSDYDSAVANCTVGGAQFIESDFTGNGSESSRWELIDLWEINGTVMAVVEEQVVFHSNGTGYFDDDEGLFGFDWVILNGEVTLTITEEEFIGAKDIWNKVDQDGEYITTKSFWSDPTWSNPAPAEGEAEIFSGVMRFVGFESP</sequence>
<evidence type="ECO:0000313" key="3">
    <source>
        <dbReference type="Proteomes" id="UP000092819"/>
    </source>
</evidence>